<reference evidence="1 2" key="1">
    <citation type="submission" date="2018-06" db="EMBL/GenBank/DDBJ databases">
        <authorList>
            <consortium name="Pathogen Informatics"/>
            <person name="Doyle S."/>
        </authorList>
    </citation>
    <scope>NUCLEOTIDE SEQUENCE [LARGE SCALE GENOMIC DNA]</scope>
    <source>
        <strain evidence="1 2">NCTC11157</strain>
    </source>
</reference>
<proteinExistence type="predicted"/>
<dbReference type="EMBL" id="UGTL01000001">
    <property type="protein sequence ID" value="SUB85062.1"/>
    <property type="molecule type" value="Genomic_DNA"/>
</dbReference>
<name>A0A379DYG1_9BACT</name>
<gene>
    <name evidence="1" type="ORF">NCTC11157_00781</name>
</gene>
<evidence type="ECO:0000313" key="1">
    <source>
        <dbReference type="EMBL" id="SUB85062.1"/>
    </source>
</evidence>
<dbReference type="Proteomes" id="UP000254072">
    <property type="component" value="Unassembled WGS sequence"/>
</dbReference>
<evidence type="ECO:0000313" key="2">
    <source>
        <dbReference type="Proteomes" id="UP000254072"/>
    </source>
</evidence>
<protein>
    <submittedName>
        <fullName evidence="1">Uncharacterized protein</fullName>
    </submittedName>
</protein>
<sequence>MREHRGLCDRKTLHNLNLNEIRRLQAKMLQHISNAKKSGLTLNDYFKEGLHLISAICK</sequence>
<organism evidence="1 2">
    <name type="scientific">Prevotella disiens</name>
    <dbReference type="NCBI Taxonomy" id="28130"/>
    <lineage>
        <taxon>Bacteria</taxon>
        <taxon>Pseudomonadati</taxon>
        <taxon>Bacteroidota</taxon>
        <taxon>Bacteroidia</taxon>
        <taxon>Bacteroidales</taxon>
        <taxon>Prevotellaceae</taxon>
        <taxon>Prevotella</taxon>
    </lineage>
</organism>
<accession>A0A379DYG1</accession>
<dbReference type="AlphaFoldDB" id="A0A379DYG1"/>